<feature type="transmembrane region" description="Helical" evidence="7">
    <location>
        <begin position="366"/>
        <end position="383"/>
    </location>
</feature>
<gene>
    <name evidence="10" type="ORF">PSACC_02415</name>
</gene>
<dbReference type="PANTHER" id="PTHR10743">
    <property type="entry name" value="PROTEIN RER1"/>
    <property type="match status" value="1"/>
</dbReference>
<comment type="subcellular location">
    <subcellularLocation>
        <location evidence="1">Membrane</location>
        <topology evidence="1">Multi-pass membrane protein</topology>
    </subcellularLocation>
</comment>
<feature type="domain" description="ATP-dependent RNA helicase PRP5/DDX46/KHDC4 KH" evidence="9">
    <location>
        <begin position="2"/>
        <end position="76"/>
    </location>
</feature>
<evidence type="ECO:0000259" key="9">
    <source>
        <dbReference type="Pfam" id="PF23469"/>
    </source>
</evidence>
<organism evidence="10 11">
    <name type="scientific">Paramicrosporidium saccamoebae</name>
    <dbReference type="NCBI Taxonomy" id="1246581"/>
    <lineage>
        <taxon>Eukaryota</taxon>
        <taxon>Fungi</taxon>
        <taxon>Fungi incertae sedis</taxon>
        <taxon>Cryptomycota</taxon>
        <taxon>Cryptomycota incertae sedis</taxon>
        <taxon>Paramicrosporidium</taxon>
    </lineage>
</organism>
<dbReference type="Proteomes" id="UP000240830">
    <property type="component" value="Unassembled WGS sequence"/>
</dbReference>
<feature type="domain" description="KHDC4/BBP-like KH-domain type I" evidence="8">
    <location>
        <begin position="96"/>
        <end position="159"/>
    </location>
</feature>
<feature type="transmembrane region" description="Helical" evidence="7">
    <location>
        <begin position="280"/>
        <end position="298"/>
    </location>
</feature>
<protein>
    <recommendedName>
        <fullName evidence="12">Protein RER1</fullName>
    </recommendedName>
</protein>
<evidence type="ECO:0000313" key="10">
    <source>
        <dbReference type="EMBL" id="PJF17778.1"/>
    </source>
</evidence>
<dbReference type="Pfam" id="PF23469">
    <property type="entry name" value="KH_12"/>
    <property type="match status" value="1"/>
</dbReference>
<keyword evidence="4 7" id="KW-1133">Transmembrane helix</keyword>
<keyword evidence="3 7" id="KW-0812">Transmembrane</keyword>
<sequence>MDVNDSRHRYYLIKLQTLHEIEAHSGATLSVRGKYYPDRSMATEKDPALCVDVFGHSQSAVDKAVERLGELMETGPPAHKELAEKVYAPFDPDSAPGINFRAKILGPQESGARANLRGRASGYIEIGQREEQVEPLHIYLTADRPVELEYAKKLAEDLLATVKAEMDAMRMVPTMYGQGMPQYPYPMQYGYPPMSYGTTNQVAAPMASYPTNYNTQYPYPPQQPQQSQQSQPPPPGSRDYHNRYQYWVDRTTPHMVPRWITTCTLLLLFLLRIITYQGFYVIAYALGIYLLNTFLLFLSPRHDPAELSNDTPLEAEPSLPSLPSRRDDEFRPFVRRLPEFRFWYNATWATVIGLGCTIFPALDLPVFWPILLFYFITLTVLTMRRQIAHMIKYKYVPFDIGKKQYTRS</sequence>
<dbReference type="OrthoDB" id="448250at2759"/>
<evidence type="ECO:0000313" key="11">
    <source>
        <dbReference type="Proteomes" id="UP000240830"/>
    </source>
</evidence>
<evidence type="ECO:0000259" key="8">
    <source>
        <dbReference type="Pfam" id="PF22675"/>
    </source>
</evidence>
<evidence type="ECO:0000256" key="4">
    <source>
        <dbReference type="ARBA" id="ARBA00022989"/>
    </source>
</evidence>
<reference evidence="10 11" key="1">
    <citation type="submission" date="2016-10" db="EMBL/GenBank/DDBJ databases">
        <title>The genome of Paramicrosporidium saccamoebae is the missing link in understanding Cryptomycota and Microsporidia evolution.</title>
        <authorList>
            <person name="Quandt C.A."/>
            <person name="Beaudet D."/>
            <person name="Corsaro D."/>
            <person name="Michel R."/>
            <person name="Corradi N."/>
            <person name="James T."/>
        </authorList>
    </citation>
    <scope>NUCLEOTIDE SEQUENCE [LARGE SCALE GENOMIC DNA]</scope>
    <source>
        <strain evidence="10 11">KSL3</strain>
    </source>
</reference>
<dbReference type="GO" id="GO:0006621">
    <property type="term" value="P:protein retention in ER lumen"/>
    <property type="evidence" value="ECO:0007669"/>
    <property type="project" value="TreeGrafter"/>
</dbReference>
<evidence type="ECO:0000256" key="5">
    <source>
        <dbReference type="ARBA" id="ARBA00023136"/>
    </source>
</evidence>
<dbReference type="GO" id="GO:0000139">
    <property type="term" value="C:Golgi membrane"/>
    <property type="evidence" value="ECO:0007669"/>
    <property type="project" value="TreeGrafter"/>
</dbReference>
<dbReference type="SUPFAM" id="SSF54791">
    <property type="entry name" value="Eukaryotic type KH-domain (KH-domain type I)"/>
    <property type="match status" value="1"/>
</dbReference>
<dbReference type="InterPro" id="IPR036612">
    <property type="entry name" value="KH_dom_type_1_sf"/>
</dbReference>
<evidence type="ECO:0000256" key="1">
    <source>
        <dbReference type="ARBA" id="ARBA00004141"/>
    </source>
</evidence>
<accession>A0A2H9TJ72</accession>
<evidence type="ECO:0000256" key="2">
    <source>
        <dbReference type="ARBA" id="ARBA00006070"/>
    </source>
</evidence>
<dbReference type="EMBL" id="MTSL01000159">
    <property type="protein sequence ID" value="PJF17778.1"/>
    <property type="molecule type" value="Genomic_DNA"/>
</dbReference>
<dbReference type="STRING" id="1246581.A0A2H9TJ72"/>
<evidence type="ECO:0000256" key="6">
    <source>
        <dbReference type="SAM" id="MobiDB-lite"/>
    </source>
</evidence>
<name>A0A2H9TJ72_9FUNG</name>
<dbReference type="Gene3D" id="3.30.1370.10">
    <property type="entry name" value="K Homology domain, type 1"/>
    <property type="match status" value="1"/>
</dbReference>
<dbReference type="Pfam" id="PF22675">
    <property type="entry name" value="KH-I_KHDC4-BBP"/>
    <property type="match status" value="1"/>
</dbReference>
<feature type="transmembrane region" description="Helical" evidence="7">
    <location>
        <begin position="342"/>
        <end position="360"/>
    </location>
</feature>
<dbReference type="InterPro" id="IPR004932">
    <property type="entry name" value="Rer1"/>
</dbReference>
<evidence type="ECO:0000256" key="7">
    <source>
        <dbReference type="SAM" id="Phobius"/>
    </source>
</evidence>
<evidence type="ECO:0000256" key="3">
    <source>
        <dbReference type="ARBA" id="ARBA00022692"/>
    </source>
</evidence>
<dbReference type="GO" id="GO:0006890">
    <property type="term" value="P:retrograde vesicle-mediated transport, Golgi to endoplasmic reticulum"/>
    <property type="evidence" value="ECO:0007669"/>
    <property type="project" value="TreeGrafter"/>
</dbReference>
<comment type="similarity">
    <text evidence="2">Belongs to the RER1 family.</text>
</comment>
<evidence type="ECO:0008006" key="12">
    <source>
        <dbReference type="Google" id="ProtNLM"/>
    </source>
</evidence>
<dbReference type="PANTHER" id="PTHR10743:SF0">
    <property type="entry name" value="PROTEIN RER1"/>
    <property type="match status" value="1"/>
</dbReference>
<dbReference type="GO" id="GO:0003723">
    <property type="term" value="F:RNA binding"/>
    <property type="evidence" value="ECO:0007669"/>
    <property type="project" value="InterPro"/>
</dbReference>
<keyword evidence="5 7" id="KW-0472">Membrane</keyword>
<dbReference type="Pfam" id="PF03248">
    <property type="entry name" value="Rer1"/>
    <property type="match status" value="1"/>
</dbReference>
<dbReference type="InterPro" id="IPR056149">
    <property type="entry name" value="PRP5/DDX46/KHDC4_KH"/>
</dbReference>
<keyword evidence="11" id="KW-1185">Reference proteome</keyword>
<dbReference type="AlphaFoldDB" id="A0A2H9TJ72"/>
<feature type="region of interest" description="Disordered" evidence="6">
    <location>
        <begin position="214"/>
        <end position="241"/>
    </location>
</feature>
<dbReference type="InterPro" id="IPR055256">
    <property type="entry name" value="KH_1_KHDC4/BBP-like"/>
</dbReference>
<proteinExistence type="inferred from homology"/>
<comment type="caution">
    <text evidence="10">The sequence shown here is derived from an EMBL/GenBank/DDBJ whole genome shotgun (WGS) entry which is preliminary data.</text>
</comment>
<dbReference type="GO" id="GO:0005783">
    <property type="term" value="C:endoplasmic reticulum"/>
    <property type="evidence" value="ECO:0007669"/>
    <property type="project" value="GOC"/>
</dbReference>